<keyword evidence="4" id="KW-1185">Reference proteome</keyword>
<accession>C8P8W8</accession>
<comment type="caution">
    <text evidence="1">The sequence shown here is derived from an EMBL/GenBank/DDBJ whole genome shotgun (WGS) entry which is preliminary data.</text>
</comment>
<dbReference type="AlphaFoldDB" id="C8P8W8"/>
<evidence type="ECO:0000313" key="2">
    <source>
        <dbReference type="EMBL" id="KRK60448.1"/>
    </source>
</evidence>
<reference evidence="2 4" key="2">
    <citation type="journal article" date="2015" name="Genome Announc.">
        <title>Expanding the biotechnology potential of lactobacilli through comparative genomics of 213 strains and associated genera.</title>
        <authorList>
            <person name="Sun Z."/>
            <person name="Harris H.M."/>
            <person name="McCann A."/>
            <person name="Guo C."/>
            <person name="Argimon S."/>
            <person name="Zhang W."/>
            <person name="Yang X."/>
            <person name="Jeffery I.B."/>
            <person name="Cooney J.C."/>
            <person name="Kagawa T.F."/>
            <person name="Liu W."/>
            <person name="Song Y."/>
            <person name="Salvetti E."/>
            <person name="Wrobel A."/>
            <person name="Rasinkangas P."/>
            <person name="Parkhill J."/>
            <person name="Rea M.C."/>
            <person name="O'Sullivan O."/>
            <person name="Ritari J."/>
            <person name="Douillard F.P."/>
            <person name="Paul Ross R."/>
            <person name="Yang R."/>
            <person name="Briner A.E."/>
            <person name="Felis G.E."/>
            <person name="de Vos W.M."/>
            <person name="Barrangou R."/>
            <person name="Klaenhammer T.R."/>
            <person name="Caufield P.W."/>
            <person name="Cui Y."/>
            <person name="Zhang H."/>
            <person name="O'Toole P.W."/>
        </authorList>
    </citation>
    <scope>NUCLEOTIDE SEQUENCE [LARGE SCALE GENOMIC DNA]</scope>
    <source>
        <strain evidence="2 4">DSM 16041</strain>
    </source>
</reference>
<protein>
    <submittedName>
        <fullName evidence="1">Uncharacterized protein</fullName>
    </submittedName>
</protein>
<dbReference type="RefSeq" id="WP_007123308.1">
    <property type="nucleotide sequence ID" value="NZ_AZDK01000004.1"/>
</dbReference>
<organism evidence="1 3">
    <name type="scientific">Limosilactobacillus antri DSM 16041</name>
    <dbReference type="NCBI Taxonomy" id="525309"/>
    <lineage>
        <taxon>Bacteria</taxon>
        <taxon>Bacillati</taxon>
        <taxon>Bacillota</taxon>
        <taxon>Bacilli</taxon>
        <taxon>Lactobacillales</taxon>
        <taxon>Lactobacillaceae</taxon>
        <taxon>Limosilactobacillus</taxon>
    </lineage>
</organism>
<evidence type="ECO:0000313" key="3">
    <source>
        <dbReference type="Proteomes" id="UP000003675"/>
    </source>
</evidence>
<evidence type="ECO:0000313" key="1">
    <source>
        <dbReference type="EMBL" id="EEW53039.1"/>
    </source>
</evidence>
<dbReference type="EMBL" id="AZDK01000004">
    <property type="protein sequence ID" value="KRK60448.1"/>
    <property type="molecule type" value="Genomic_DNA"/>
</dbReference>
<dbReference type="PATRIC" id="fig|525309.8.peg.1549"/>
<reference evidence="1 3" key="1">
    <citation type="submission" date="2009-09" db="EMBL/GenBank/DDBJ databases">
        <authorList>
            <person name="Qin X."/>
            <person name="Bachman B."/>
            <person name="Battles P."/>
            <person name="Bell A."/>
            <person name="Bess C."/>
            <person name="Bickham C."/>
            <person name="Chaboub L."/>
            <person name="Chen D."/>
            <person name="Coyle M."/>
            <person name="Deiros D.R."/>
            <person name="Dinh H."/>
            <person name="Forbes L."/>
            <person name="Fowler G."/>
            <person name="Francisco L."/>
            <person name="Fu Q."/>
            <person name="Gubbala S."/>
            <person name="Hale W."/>
            <person name="Han Y."/>
            <person name="Hemphill L."/>
            <person name="Highlander S.K."/>
            <person name="Hirani K."/>
            <person name="Hogues M."/>
            <person name="Jackson L."/>
            <person name="Jakkamsetti A."/>
            <person name="Javaid M."/>
            <person name="Jiang H."/>
            <person name="Korchina V."/>
            <person name="Kovar C."/>
            <person name="Lara F."/>
            <person name="Lee S."/>
            <person name="Mata R."/>
            <person name="Mathew T."/>
            <person name="Moen C."/>
            <person name="Morales K."/>
            <person name="Munidasa M."/>
            <person name="Nazareth L."/>
            <person name="Ngo R."/>
            <person name="Nguyen L."/>
            <person name="Okwuonu G."/>
            <person name="Ongeri F."/>
            <person name="Patil S."/>
            <person name="Petrosino J."/>
            <person name="Pham C."/>
            <person name="Pham P."/>
            <person name="Pu L.-L."/>
            <person name="Puazo M."/>
            <person name="Raj R."/>
            <person name="Reid J."/>
            <person name="Rouhana J."/>
            <person name="Saada N."/>
            <person name="Shang Y."/>
            <person name="Simmons D."/>
            <person name="Thornton R."/>
            <person name="Warren J."/>
            <person name="Weissenberger G."/>
            <person name="Zhang J."/>
            <person name="Zhang L."/>
            <person name="Zhou C."/>
            <person name="Zhu D."/>
            <person name="Muzny D."/>
            <person name="Worley K."/>
            <person name="Gibbs R."/>
        </authorList>
    </citation>
    <scope>NUCLEOTIDE SEQUENCE [LARGE SCALE GENOMIC DNA]</scope>
    <source>
        <strain evidence="1 3">DSM 16041</strain>
    </source>
</reference>
<dbReference type="Proteomes" id="UP000003675">
    <property type="component" value="Unassembled WGS sequence"/>
</dbReference>
<dbReference type="HOGENOM" id="CLU_1710891_0_0_9"/>
<sequence>MNLNTTIEGQRDWAKIIENNFKQLAVERTATSDIVLMNGWQAKDGNKGLDSYTLLDGTKLYHFSGVLQKLVSPNEAGWLFKTPAAGKVIGNPFPNTASVTYDGSAGGYLELGVGNSGGTGVWCHFVPNDGGVHPQANKQHNIEVAMSIVWFAQ</sequence>
<dbReference type="Proteomes" id="UP000051883">
    <property type="component" value="Unassembled WGS sequence"/>
</dbReference>
<evidence type="ECO:0000313" key="4">
    <source>
        <dbReference type="Proteomes" id="UP000051883"/>
    </source>
</evidence>
<dbReference type="STRING" id="525309.HMPREF0494_1762"/>
<dbReference type="EMBL" id="ACLL01000051">
    <property type="protein sequence ID" value="EEW53039.1"/>
    <property type="molecule type" value="Genomic_DNA"/>
</dbReference>
<name>C8P8W8_9LACO</name>
<gene>
    <name evidence="2" type="ORF">FC31_GL001517</name>
    <name evidence="1" type="ORF">HMPREF0494_1762</name>
</gene>
<proteinExistence type="predicted"/>